<keyword evidence="1" id="KW-1133">Transmembrane helix</keyword>
<feature type="domain" description="PGG" evidence="2">
    <location>
        <begin position="80"/>
        <end position="172"/>
    </location>
</feature>
<dbReference type="InterPro" id="IPR026961">
    <property type="entry name" value="PGG_dom"/>
</dbReference>
<dbReference type="GO" id="GO:0016020">
    <property type="term" value="C:membrane"/>
    <property type="evidence" value="ECO:0007669"/>
    <property type="project" value="TreeGrafter"/>
</dbReference>
<feature type="transmembrane region" description="Helical" evidence="1">
    <location>
        <begin position="154"/>
        <end position="172"/>
    </location>
</feature>
<reference evidence="3" key="1">
    <citation type="journal article" date="2025" name="Foods">
        <title>Unveiling the Microbial Signatures of Arabica Coffee Cherries: Insights into Ripeness Specific Diversity, Functional Traits, and Implications for Quality and Safety.</title>
        <authorList>
            <consortium name="RefSeq"/>
            <person name="Tenea G.N."/>
            <person name="Cifuentes V."/>
            <person name="Reyes P."/>
            <person name="Cevallos-Vallejos M."/>
        </authorList>
    </citation>
    <scope>NUCLEOTIDE SEQUENCE [LARGE SCALE GENOMIC DNA]</scope>
</reference>
<dbReference type="PANTHER" id="PTHR24177:SF365">
    <property type="entry name" value="ANKYRIN REPEAT-CONTAINING PROTEIN NPR4-LIKE ISOFORM X1"/>
    <property type="match status" value="1"/>
</dbReference>
<proteinExistence type="predicted"/>
<dbReference type="PANTHER" id="PTHR24177">
    <property type="entry name" value="CASKIN"/>
    <property type="match status" value="1"/>
</dbReference>
<gene>
    <name evidence="4" type="primary">LOC113716082</name>
</gene>
<sequence>MTSGIDKDRMLSDTDHEGNSIIHLTVSLGSPPSTPLVLGCPQRAQYDSYPYLWQLQNSEGKTTAQVFETNHASVHEKAEKTMKEMANSVLIVSVLIGTINFAAVFTVPGGFNQDSGAPFISRMLMFYLAGGLFSSLFTVGTLLAIIFLRFATEGFYAALPFKYVVTAIAMFYSRGLHNRSMLPSIYSGACCAIVCLSSDGPCVPGYIISDVRLHVLCDSLFTFL</sequence>
<feature type="transmembrane region" description="Helical" evidence="1">
    <location>
        <begin position="123"/>
        <end position="148"/>
    </location>
</feature>
<feature type="transmembrane region" description="Helical" evidence="1">
    <location>
        <begin position="89"/>
        <end position="111"/>
    </location>
</feature>
<accession>A0A6P6UZC8</accession>
<evidence type="ECO:0000313" key="3">
    <source>
        <dbReference type="Proteomes" id="UP001652660"/>
    </source>
</evidence>
<dbReference type="OrthoDB" id="1923662at2759"/>
<dbReference type="Proteomes" id="UP001652660">
    <property type="component" value="Chromosome 11c"/>
</dbReference>
<evidence type="ECO:0000256" key="1">
    <source>
        <dbReference type="SAM" id="Phobius"/>
    </source>
</evidence>
<dbReference type="Pfam" id="PF13962">
    <property type="entry name" value="PGG"/>
    <property type="match status" value="1"/>
</dbReference>
<protein>
    <recommendedName>
        <fullName evidence="2">PGG domain-containing protein</fullName>
    </recommendedName>
</protein>
<keyword evidence="1" id="KW-0812">Transmembrane</keyword>
<evidence type="ECO:0000259" key="2">
    <source>
        <dbReference type="Pfam" id="PF13962"/>
    </source>
</evidence>
<evidence type="ECO:0000313" key="4">
    <source>
        <dbReference type="RefSeq" id="XP_027096184.1"/>
    </source>
</evidence>
<dbReference type="GeneID" id="113716082"/>
<reference evidence="4" key="2">
    <citation type="submission" date="2025-08" db="UniProtKB">
        <authorList>
            <consortium name="RefSeq"/>
        </authorList>
    </citation>
    <scope>IDENTIFICATION</scope>
    <source>
        <tissue evidence="4">Leaves</tissue>
    </source>
</reference>
<keyword evidence="1" id="KW-0472">Membrane</keyword>
<dbReference type="AlphaFoldDB" id="A0A6P6UZC8"/>
<organism evidence="3 4">
    <name type="scientific">Coffea arabica</name>
    <name type="common">Arabian coffee</name>
    <dbReference type="NCBI Taxonomy" id="13443"/>
    <lineage>
        <taxon>Eukaryota</taxon>
        <taxon>Viridiplantae</taxon>
        <taxon>Streptophyta</taxon>
        <taxon>Embryophyta</taxon>
        <taxon>Tracheophyta</taxon>
        <taxon>Spermatophyta</taxon>
        <taxon>Magnoliopsida</taxon>
        <taxon>eudicotyledons</taxon>
        <taxon>Gunneridae</taxon>
        <taxon>Pentapetalae</taxon>
        <taxon>asterids</taxon>
        <taxon>lamiids</taxon>
        <taxon>Gentianales</taxon>
        <taxon>Rubiaceae</taxon>
        <taxon>Ixoroideae</taxon>
        <taxon>Gardenieae complex</taxon>
        <taxon>Bertiereae - Coffeeae clade</taxon>
        <taxon>Coffeeae</taxon>
        <taxon>Coffea</taxon>
    </lineage>
</organism>
<name>A0A6P6UZC8_COFAR</name>
<dbReference type="RefSeq" id="XP_027096184.1">
    <property type="nucleotide sequence ID" value="XM_027240383.1"/>
</dbReference>
<keyword evidence="3" id="KW-1185">Reference proteome</keyword>